<dbReference type="AlphaFoldDB" id="A0A8S3W875"/>
<dbReference type="InterPro" id="IPR038717">
    <property type="entry name" value="Tc1-like_DDE_dom"/>
</dbReference>
<name>A0A8S3W875_PARAO</name>
<organism evidence="2 3">
    <name type="scientific">Parnassius apollo</name>
    <name type="common">Apollo butterfly</name>
    <name type="synonym">Papilio apollo</name>
    <dbReference type="NCBI Taxonomy" id="110799"/>
    <lineage>
        <taxon>Eukaryota</taxon>
        <taxon>Metazoa</taxon>
        <taxon>Ecdysozoa</taxon>
        <taxon>Arthropoda</taxon>
        <taxon>Hexapoda</taxon>
        <taxon>Insecta</taxon>
        <taxon>Pterygota</taxon>
        <taxon>Neoptera</taxon>
        <taxon>Endopterygota</taxon>
        <taxon>Lepidoptera</taxon>
        <taxon>Glossata</taxon>
        <taxon>Ditrysia</taxon>
        <taxon>Papilionoidea</taxon>
        <taxon>Papilionidae</taxon>
        <taxon>Parnassiinae</taxon>
        <taxon>Parnassini</taxon>
        <taxon>Parnassius</taxon>
        <taxon>Parnassius</taxon>
    </lineage>
</organism>
<gene>
    <name evidence="2" type="ORF">PAPOLLO_LOCUS3369</name>
</gene>
<keyword evidence="3" id="KW-1185">Reference proteome</keyword>
<dbReference type="EMBL" id="CAJQZP010000212">
    <property type="protein sequence ID" value="CAG4946588.1"/>
    <property type="molecule type" value="Genomic_DNA"/>
</dbReference>
<reference evidence="2" key="1">
    <citation type="submission" date="2021-04" db="EMBL/GenBank/DDBJ databases">
        <authorList>
            <person name="Tunstrom K."/>
        </authorList>
    </citation>
    <scope>NUCLEOTIDE SEQUENCE</scope>
</reference>
<feature type="domain" description="Tc1-like transposase DDE" evidence="1">
    <location>
        <begin position="19"/>
        <end position="75"/>
    </location>
</feature>
<comment type="caution">
    <text evidence="2">The sequence shown here is derived from an EMBL/GenBank/DDBJ whole genome shotgun (WGS) entry which is preliminary data.</text>
</comment>
<evidence type="ECO:0000259" key="1">
    <source>
        <dbReference type="Pfam" id="PF13358"/>
    </source>
</evidence>
<sequence length="107" mass="12516">MLPQVQEWFPNGEFTSMHDSAPCHKAKKLTTFLNAQKVKVLDWPGNSPDLNPIENLWQKMKREISRELITNKRKLIERLIDVWHKSESIKINCSNVSKVCPGEFKRL</sequence>
<proteinExistence type="predicted"/>
<dbReference type="OrthoDB" id="4843387at2759"/>
<accession>A0A8S3W875</accession>
<evidence type="ECO:0000313" key="2">
    <source>
        <dbReference type="EMBL" id="CAG4946588.1"/>
    </source>
</evidence>
<evidence type="ECO:0000313" key="3">
    <source>
        <dbReference type="Proteomes" id="UP000691718"/>
    </source>
</evidence>
<dbReference type="Proteomes" id="UP000691718">
    <property type="component" value="Unassembled WGS sequence"/>
</dbReference>
<dbReference type="Pfam" id="PF13358">
    <property type="entry name" value="DDE_3"/>
    <property type="match status" value="1"/>
</dbReference>
<protein>
    <submittedName>
        <fullName evidence="2">(apollo) hypothetical protein</fullName>
    </submittedName>
</protein>